<evidence type="ECO:0000313" key="3">
    <source>
        <dbReference type="Proteomes" id="UP000198606"/>
    </source>
</evidence>
<reference evidence="2 3" key="1">
    <citation type="submission" date="2016-10" db="EMBL/GenBank/DDBJ databases">
        <authorList>
            <person name="de Groot N.N."/>
        </authorList>
    </citation>
    <scope>NUCLEOTIDE SEQUENCE [LARGE SCALE GENOMIC DNA]</scope>
    <source>
        <strain evidence="2 3">LMG 18387</strain>
    </source>
</reference>
<gene>
    <name evidence="2" type="ORF">SAMN05216588_12624</name>
</gene>
<proteinExistence type="predicted"/>
<dbReference type="EMBL" id="FNDG01000026">
    <property type="protein sequence ID" value="SDI83988.1"/>
    <property type="molecule type" value="Genomic_DNA"/>
</dbReference>
<organism evidence="2 3">
    <name type="scientific">Phytopseudomonas flavescens</name>
    <dbReference type="NCBI Taxonomy" id="29435"/>
    <lineage>
        <taxon>Bacteria</taxon>
        <taxon>Pseudomonadati</taxon>
        <taxon>Pseudomonadota</taxon>
        <taxon>Gammaproteobacteria</taxon>
        <taxon>Pseudomonadales</taxon>
        <taxon>Pseudomonadaceae</taxon>
        <taxon>Phytopseudomonas</taxon>
    </lineage>
</organism>
<keyword evidence="1" id="KW-0732">Signal</keyword>
<dbReference type="AlphaFoldDB" id="A0A1G8NV44"/>
<evidence type="ECO:0000313" key="2">
    <source>
        <dbReference type="EMBL" id="SDI83988.1"/>
    </source>
</evidence>
<protein>
    <submittedName>
        <fullName evidence="2">Uncharacterized protein</fullName>
    </submittedName>
</protein>
<evidence type="ECO:0000256" key="1">
    <source>
        <dbReference type="SAM" id="SignalP"/>
    </source>
</evidence>
<feature type="signal peptide" evidence="1">
    <location>
        <begin position="1"/>
        <end position="18"/>
    </location>
</feature>
<name>A0A1G8NV44_9GAMM</name>
<feature type="chain" id="PRO_5011478330" evidence="1">
    <location>
        <begin position="19"/>
        <end position="176"/>
    </location>
</feature>
<dbReference type="STRING" id="29435.SAMN05216588_12624"/>
<dbReference type="Proteomes" id="UP000198606">
    <property type="component" value="Unassembled WGS sequence"/>
</dbReference>
<dbReference type="RefSeq" id="WP_084308526.1">
    <property type="nucleotide sequence ID" value="NZ_FNDG01000026.1"/>
</dbReference>
<sequence length="176" mass="19641">MKKGLSALVLLLPLIGHTADIPKAVSDEVAAREARGNQALAVNLWDSNVRACESRNLPTLFSIMKTVDTRLEAQPDDHQKYRARFVYSGCRQMLLNVASLNGACLNKIPDEQSQQYASKRWKDDSAQCAREIESPDLGYDVTKPVDRKQELLSEGYTGDEAEEVMRVMRKAAGENE</sequence>
<accession>A0A1G8NV44</accession>